<proteinExistence type="inferred from homology"/>
<dbReference type="AlphaFoldDB" id="A0A4V2Z3Y0"/>
<dbReference type="InterPro" id="IPR007353">
    <property type="entry name" value="DUF421"/>
</dbReference>
<evidence type="ECO:0000256" key="6">
    <source>
        <dbReference type="ARBA" id="ARBA00023136"/>
    </source>
</evidence>
<sequence length="232" mass="26408">MKKEDIHLWDVHRILFGEAPAEFMIEVFIRTLLIYLALLTIVRLMGKRMSGQLTIAEMSVMLTLGAIVSPAMQIPNVGLAQGTLILILAFIFQRGLNFLEFKNYKLEKLSHGEIVLLVKDGTLILEEMDKAKLSRQQLFAVLRSEGIFNLGQIERVYLEAFGMFSIYKTKNPKPGLPIFPPEDEEIKSFSKEAEKHEMVCKSCGHIGTEEEFQRECSVCLTTEWIEATLPIK</sequence>
<organism evidence="9 10">
    <name type="scientific">Dyadobacter psychrotolerans</name>
    <dbReference type="NCBI Taxonomy" id="2541721"/>
    <lineage>
        <taxon>Bacteria</taxon>
        <taxon>Pseudomonadati</taxon>
        <taxon>Bacteroidota</taxon>
        <taxon>Cytophagia</taxon>
        <taxon>Cytophagales</taxon>
        <taxon>Spirosomataceae</taxon>
        <taxon>Dyadobacter</taxon>
    </lineage>
</organism>
<evidence type="ECO:0000313" key="10">
    <source>
        <dbReference type="Proteomes" id="UP000294850"/>
    </source>
</evidence>
<evidence type="ECO:0000256" key="2">
    <source>
        <dbReference type="ARBA" id="ARBA00006448"/>
    </source>
</evidence>
<dbReference type="EMBL" id="SMFL01000005">
    <property type="protein sequence ID" value="TDE14488.1"/>
    <property type="molecule type" value="Genomic_DNA"/>
</dbReference>
<dbReference type="Gene3D" id="3.30.240.20">
    <property type="entry name" value="bsu07140 like domains"/>
    <property type="match status" value="1"/>
</dbReference>
<evidence type="ECO:0000256" key="3">
    <source>
        <dbReference type="ARBA" id="ARBA00022475"/>
    </source>
</evidence>
<name>A0A4V2Z3Y0_9BACT</name>
<protein>
    <submittedName>
        <fullName evidence="9">DUF421 domain-containing protein</fullName>
    </submittedName>
</protein>
<evidence type="ECO:0000313" key="9">
    <source>
        <dbReference type="EMBL" id="TDE14488.1"/>
    </source>
</evidence>
<dbReference type="OrthoDB" id="6538282at2"/>
<keyword evidence="6 7" id="KW-0472">Membrane</keyword>
<evidence type="ECO:0000256" key="7">
    <source>
        <dbReference type="SAM" id="Phobius"/>
    </source>
</evidence>
<feature type="transmembrane region" description="Helical" evidence="7">
    <location>
        <begin position="78"/>
        <end position="99"/>
    </location>
</feature>
<dbReference type="InterPro" id="IPR023090">
    <property type="entry name" value="UPF0702_alpha/beta_dom_sf"/>
</dbReference>
<comment type="similarity">
    <text evidence="2">Belongs to the UPF0702 family.</text>
</comment>
<dbReference type="Pfam" id="PF04239">
    <property type="entry name" value="DUF421"/>
    <property type="match status" value="1"/>
</dbReference>
<reference evidence="9 10" key="1">
    <citation type="submission" date="2019-03" db="EMBL/GenBank/DDBJ databases">
        <title>Dyadobacter AR-3-6 sp. nov., isolated from arctic soil.</title>
        <authorList>
            <person name="Chaudhary D.K."/>
        </authorList>
    </citation>
    <scope>NUCLEOTIDE SEQUENCE [LARGE SCALE GENOMIC DNA]</scope>
    <source>
        <strain evidence="9 10">AR-3-6</strain>
    </source>
</reference>
<dbReference type="RefSeq" id="WP_131959072.1">
    <property type="nucleotide sequence ID" value="NZ_SMFL01000005.1"/>
</dbReference>
<dbReference type="GO" id="GO:0005886">
    <property type="term" value="C:plasma membrane"/>
    <property type="evidence" value="ECO:0007669"/>
    <property type="project" value="UniProtKB-SubCell"/>
</dbReference>
<evidence type="ECO:0000256" key="5">
    <source>
        <dbReference type="ARBA" id="ARBA00022989"/>
    </source>
</evidence>
<feature type="transmembrane region" description="Helical" evidence="7">
    <location>
        <begin position="53"/>
        <end position="72"/>
    </location>
</feature>
<dbReference type="PANTHER" id="PTHR34582:SF6">
    <property type="entry name" value="UPF0702 TRANSMEMBRANE PROTEIN YCAP"/>
    <property type="match status" value="1"/>
</dbReference>
<keyword evidence="3" id="KW-1003">Cell membrane</keyword>
<evidence type="ECO:0000259" key="8">
    <source>
        <dbReference type="Pfam" id="PF04239"/>
    </source>
</evidence>
<evidence type="ECO:0000256" key="4">
    <source>
        <dbReference type="ARBA" id="ARBA00022692"/>
    </source>
</evidence>
<accession>A0A4V2Z3Y0</accession>
<dbReference type="PANTHER" id="PTHR34582">
    <property type="entry name" value="UPF0702 TRANSMEMBRANE PROTEIN YCAP"/>
    <property type="match status" value="1"/>
</dbReference>
<dbReference type="Proteomes" id="UP000294850">
    <property type="component" value="Unassembled WGS sequence"/>
</dbReference>
<feature type="transmembrane region" description="Helical" evidence="7">
    <location>
        <begin position="27"/>
        <end position="46"/>
    </location>
</feature>
<comment type="subcellular location">
    <subcellularLocation>
        <location evidence="1">Cell membrane</location>
        <topology evidence="1">Multi-pass membrane protein</topology>
    </subcellularLocation>
</comment>
<keyword evidence="5 7" id="KW-1133">Transmembrane helix</keyword>
<keyword evidence="4 7" id="KW-0812">Transmembrane</keyword>
<evidence type="ECO:0000256" key="1">
    <source>
        <dbReference type="ARBA" id="ARBA00004651"/>
    </source>
</evidence>
<feature type="domain" description="YetF C-terminal" evidence="8">
    <location>
        <begin position="102"/>
        <end position="175"/>
    </location>
</feature>
<keyword evidence="10" id="KW-1185">Reference proteome</keyword>
<gene>
    <name evidence="9" type="ORF">E0F88_14915</name>
</gene>
<comment type="caution">
    <text evidence="9">The sequence shown here is derived from an EMBL/GenBank/DDBJ whole genome shotgun (WGS) entry which is preliminary data.</text>
</comment>